<dbReference type="InterPro" id="IPR043128">
    <property type="entry name" value="Rev_trsase/Diguanyl_cyclase"/>
</dbReference>
<dbReference type="CDD" id="cd01949">
    <property type="entry name" value="GGDEF"/>
    <property type="match status" value="1"/>
</dbReference>
<dbReference type="Pfam" id="PF00990">
    <property type="entry name" value="GGDEF"/>
    <property type="match status" value="1"/>
</dbReference>
<reference evidence="3" key="2">
    <citation type="submission" date="2009-09" db="EMBL/GenBank/DDBJ databases">
        <title>Complete sequence of chromosome of Candidatus Accumulibacter phosphatis clade IIA str. UW-1.</title>
        <authorList>
            <consortium name="US DOE Joint Genome Institute"/>
            <person name="Martin H.G."/>
            <person name="Ivanova N."/>
            <person name="Kunin V."/>
            <person name="Warnecke F."/>
            <person name="Barry K."/>
            <person name="He S."/>
            <person name="Salamov A."/>
            <person name="Szeto E."/>
            <person name="Dalin E."/>
            <person name="Pangilinan J.L."/>
            <person name="Lapidus A."/>
            <person name="Lowry S."/>
            <person name="Kyrpides N.C."/>
            <person name="McMahon K.D."/>
            <person name="Hugenholtz P."/>
        </authorList>
    </citation>
    <scope>NUCLEOTIDE SEQUENCE [LARGE SCALE GENOMIC DNA]</scope>
    <source>
        <strain evidence="3">UW-1</strain>
    </source>
</reference>
<dbReference type="SMART" id="SM00267">
    <property type="entry name" value="GGDEF"/>
    <property type="match status" value="1"/>
</dbReference>
<dbReference type="NCBIfam" id="TIGR00254">
    <property type="entry name" value="GGDEF"/>
    <property type="match status" value="1"/>
</dbReference>
<dbReference type="HOGENOM" id="CLU_917100_0_0_4"/>
<reference evidence="3" key="1">
    <citation type="submission" date="2009-08" db="EMBL/GenBank/DDBJ databases">
        <authorList>
            <consortium name="US DOE Joint Genome Institute"/>
            <person name="Lucas S."/>
            <person name="Copeland A."/>
            <person name="Lapidus A."/>
            <person name="Glavina del Rio T."/>
            <person name="Dalin E."/>
            <person name="Tice H."/>
            <person name="Bruce D."/>
            <person name="Barry K."/>
            <person name="Pitluck S."/>
            <person name="Lowry S."/>
            <person name="Larimer F."/>
            <person name="Land M."/>
            <person name="Hauser L."/>
            <person name="Kyrpides N."/>
            <person name="Ivanova N."/>
            <person name="McMahon K.D."/>
            <person name="Hugenholtz P."/>
        </authorList>
    </citation>
    <scope>NUCLEOTIDE SEQUENCE</scope>
    <source>
        <strain evidence="3">UW-1</strain>
    </source>
</reference>
<protein>
    <recommendedName>
        <fullName evidence="1">diguanylate cyclase</fullName>
        <ecNumber evidence="1">2.7.7.65</ecNumber>
    </recommendedName>
</protein>
<dbReference type="EC" id="2.7.7.65" evidence="1"/>
<dbReference type="InterPro" id="IPR000160">
    <property type="entry name" value="GGDEF_dom"/>
</dbReference>
<dbReference type="SUPFAM" id="SSF55073">
    <property type="entry name" value="Nucleotide cyclase"/>
    <property type="match status" value="1"/>
</dbReference>
<accession>C7RQL2</accession>
<dbReference type="EMBL" id="CP001715">
    <property type="protein sequence ID" value="ACV34360.1"/>
    <property type="molecule type" value="Genomic_DNA"/>
</dbReference>
<dbReference type="Gene3D" id="3.30.70.270">
    <property type="match status" value="1"/>
</dbReference>
<dbReference type="InterPro" id="IPR029787">
    <property type="entry name" value="Nucleotide_cyclase"/>
</dbReference>
<dbReference type="InterPro" id="IPR050469">
    <property type="entry name" value="Diguanylate_Cyclase"/>
</dbReference>
<dbReference type="GO" id="GO:0043709">
    <property type="term" value="P:cell adhesion involved in single-species biofilm formation"/>
    <property type="evidence" value="ECO:0007669"/>
    <property type="project" value="TreeGrafter"/>
</dbReference>
<gene>
    <name evidence="3" type="ordered locus">CAP2UW1_1024</name>
</gene>
<dbReference type="PROSITE" id="PS50887">
    <property type="entry name" value="GGDEF"/>
    <property type="match status" value="1"/>
</dbReference>
<dbReference type="GO" id="GO:1902201">
    <property type="term" value="P:negative regulation of bacterial-type flagellum-dependent cell motility"/>
    <property type="evidence" value="ECO:0007669"/>
    <property type="project" value="TreeGrafter"/>
</dbReference>
<sequence length="303" mass="33111">MPTKQDRLPLVDLRADDAEIGRYAALLDSLGIGLLVFAADGSLLERNTQAIAFLGDAPSLWQDENGQPLATEERPERQVINTRQAVHQRAIGLRGSASAASTWCKASAFPVFASDGGLRRVLLILADLRQYSRAASDSQQLPTHDPLTGVFNQRYIQLLLDDEGRRARRYGTPFALALLAIDNFRELCRAHATGSADRLLADVSRLLGKSLREFDMVGRFGDDQFLLILPNVRVNEAMIGLERLRETIEASATSDSGPLLTVSGGVTEYTGEDAGALIERVRSLLTAAREAGCNRLCVNMDIF</sequence>
<dbReference type="AlphaFoldDB" id="C7RQL2"/>
<proteinExistence type="predicted"/>
<dbReference type="eggNOG" id="COG3706">
    <property type="taxonomic scope" value="Bacteria"/>
</dbReference>
<dbReference type="KEGG" id="app:CAP2UW1_1024"/>
<dbReference type="PANTHER" id="PTHR45138">
    <property type="entry name" value="REGULATORY COMPONENTS OF SENSORY TRANSDUCTION SYSTEM"/>
    <property type="match status" value="1"/>
</dbReference>
<dbReference type="STRING" id="522306.CAP2UW1_1024"/>
<feature type="domain" description="GGDEF" evidence="2">
    <location>
        <begin position="172"/>
        <end position="301"/>
    </location>
</feature>
<dbReference type="GO" id="GO:0005886">
    <property type="term" value="C:plasma membrane"/>
    <property type="evidence" value="ECO:0007669"/>
    <property type="project" value="TreeGrafter"/>
</dbReference>
<dbReference type="GO" id="GO:0052621">
    <property type="term" value="F:diguanylate cyclase activity"/>
    <property type="evidence" value="ECO:0007669"/>
    <property type="project" value="UniProtKB-EC"/>
</dbReference>
<evidence type="ECO:0000313" key="3">
    <source>
        <dbReference type="EMBL" id="ACV34360.1"/>
    </source>
</evidence>
<name>C7RQL2_ACCRE</name>
<dbReference type="PANTHER" id="PTHR45138:SF24">
    <property type="entry name" value="DIGUANYLATE CYCLASE DGCC-RELATED"/>
    <property type="match status" value="1"/>
</dbReference>
<evidence type="ECO:0000259" key="2">
    <source>
        <dbReference type="PROSITE" id="PS50887"/>
    </source>
</evidence>
<dbReference type="OrthoDB" id="9813903at2"/>
<organism evidence="3">
    <name type="scientific">Accumulibacter regalis</name>
    <dbReference type="NCBI Taxonomy" id="522306"/>
    <lineage>
        <taxon>Bacteria</taxon>
        <taxon>Pseudomonadati</taxon>
        <taxon>Pseudomonadota</taxon>
        <taxon>Betaproteobacteria</taxon>
        <taxon>Candidatus Accumulibacter</taxon>
    </lineage>
</organism>
<evidence type="ECO:0000256" key="1">
    <source>
        <dbReference type="ARBA" id="ARBA00012528"/>
    </source>
</evidence>